<name>A0ABW0NCU0_9BURK</name>
<gene>
    <name evidence="1" type="ORF">ACFPOE_08945</name>
</gene>
<sequence length="451" mass="48550">MADDDEPPAAALSIAIPYFFLRLTTVCVERRDLGALKDFILRSISIGVDSIHSISGLLGVAEAEIASQTQELVDELFVTPDAAPLKLKLLDRGIRALMTDNLTRTVIRDAGCYVHGSTRRIEIAPGDLMPKRRLPHGCLPLPAVPTRPPRVDELDFPNVKLAILQNRNAMPRVLEVAKLGRIVRANALFKPGVLLLRRGVQALPQICIDGVADQELAQRYASHPALLQLKAVVARHDQLVKRTIIQHCPQLKGIKFIETSVIRNALSTYVAFSANENSTLAEQLLMNGTAPLVKRSAWVGLSEAQAAFGRALVSSRSEIVVACPATSESLFDVSAMDAILLALRRGVRVVLHTSATDERLAPNRVLGHLIEQGAKVETLPTSSEWCGFVCDGAFGVAGKTKSFATSIGGFDSFFGALITKPLDPTGLLKSLATGSGIPVAKRGKKLAQSSE</sequence>
<keyword evidence="2" id="KW-1185">Reference proteome</keyword>
<proteinExistence type="predicted"/>
<dbReference type="Proteomes" id="UP001596037">
    <property type="component" value="Unassembled WGS sequence"/>
</dbReference>
<dbReference type="RefSeq" id="WP_376849739.1">
    <property type="nucleotide sequence ID" value="NZ_JBHSMF010000006.1"/>
</dbReference>
<accession>A0ABW0NCU0</accession>
<reference evidence="2" key="1">
    <citation type="journal article" date="2019" name="Int. J. Syst. Evol. Microbiol.">
        <title>The Global Catalogue of Microorganisms (GCM) 10K type strain sequencing project: providing services to taxonomists for standard genome sequencing and annotation.</title>
        <authorList>
            <consortium name="The Broad Institute Genomics Platform"/>
            <consortium name="The Broad Institute Genome Sequencing Center for Infectious Disease"/>
            <person name="Wu L."/>
            <person name="Ma J."/>
        </authorList>
    </citation>
    <scope>NUCLEOTIDE SEQUENCE [LARGE SCALE GENOMIC DNA]</scope>
    <source>
        <strain evidence="2">CCUG 57401</strain>
    </source>
</reference>
<dbReference type="EMBL" id="JBHSMF010000006">
    <property type="protein sequence ID" value="MFC5497658.1"/>
    <property type="molecule type" value="Genomic_DNA"/>
</dbReference>
<comment type="caution">
    <text evidence="1">The sequence shown here is derived from an EMBL/GenBank/DDBJ whole genome shotgun (WGS) entry which is preliminary data.</text>
</comment>
<evidence type="ECO:0000313" key="1">
    <source>
        <dbReference type="EMBL" id="MFC5497658.1"/>
    </source>
</evidence>
<organism evidence="1 2">
    <name type="scientific">Caenimonas terrae</name>
    <dbReference type="NCBI Taxonomy" id="696074"/>
    <lineage>
        <taxon>Bacteria</taxon>
        <taxon>Pseudomonadati</taxon>
        <taxon>Pseudomonadota</taxon>
        <taxon>Betaproteobacteria</taxon>
        <taxon>Burkholderiales</taxon>
        <taxon>Comamonadaceae</taxon>
        <taxon>Caenimonas</taxon>
    </lineage>
</organism>
<protein>
    <submittedName>
        <fullName evidence="1">Uncharacterized protein</fullName>
    </submittedName>
</protein>
<evidence type="ECO:0000313" key="2">
    <source>
        <dbReference type="Proteomes" id="UP001596037"/>
    </source>
</evidence>